<gene>
    <name evidence="5" type="ORF">PT85_16510</name>
    <name evidence="6" type="ORF">SAMN05421672_11460</name>
</gene>
<dbReference type="FunFam" id="2.70.70.10:FF:000003">
    <property type="entry name" value="Murein hydrolase activator EnvC"/>
    <property type="match status" value="1"/>
</dbReference>
<evidence type="ECO:0000256" key="2">
    <source>
        <dbReference type="SAM" id="MobiDB-lite"/>
    </source>
</evidence>
<dbReference type="AlphaFoldDB" id="A0A0B3BSC0"/>
<feature type="domain" description="M23ase beta-sheet core" evidence="4">
    <location>
        <begin position="310"/>
        <end position="404"/>
    </location>
</feature>
<dbReference type="InterPro" id="IPR050570">
    <property type="entry name" value="Cell_wall_metabolism_enzyme"/>
</dbReference>
<feature type="coiled-coil region" evidence="1">
    <location>
        <begin position="148"/>
        <end position="257"/>
    </location>
</feature>
<dbReference type="GO" id="GO:0004222">
    <property type="term" value="F:metalloendopeptidase activity"/>
    <property type="evidence" value="ECO:0007669"/>
    <property type="project" value="TreeGrafter"/>
</dbReference>
<evidence type="ECO:0000256" key="1">
    <source>
        <dbReference type="SAM" id="Coils"/>
    </source>
</evidence>
<dbReference type="PANTHER" id="PTHR21666:SF270">
    <property type="entry name" value="MUREIN HYDROLASE ACTIVATOR ENVC"/>
    <property type="match status" value="1"/>
</dbReference>
<feature type="region of interest" description="Disordered" evidence="2">
    <location>
        <begin position="75"/>
        <end position="101"/>
    </location>
</feature>
<protein>
    <submittedName>
        <fullName evidence="5">Peptidase M23</fullName>
    </submittedName>
    <submittedName>
        <fullName evidence="6">Septal ring factor EnvC, activator of murein hydrolases AmiA and AmiB</fullName>
    </submittedName>
</protein>
<organism evidence="5 7">
    <name type="scientific">Pseudomonas flexibilis</name>
    <dbReference type="NCBI Taxonomy" id="706570"/>
    <lineage>
        <taxon>Bacteria</taxon>
        <taxon>Pseudomonadati</taxon>
        <taxon>Pseudomonadota</taxon>
        <taxon>Gammaproteobacteria</taxon>
        <taxon>Pseudomonadales</taxon>
        <taxon>Pseudomonadaceae</taxon>
        <taxon>Pseudomonas</taxon>
    </lineage>
</organism>
<dbReference type="Gene3D" id="6.10.250.3150">
    <property type="match status" value="1"/>
</dbReference>
<dbReference type="EMBL" id="FTMC01000014">
    <property type="protein sequence ID" value="SIR08402.1"/>
    <property type="molecule type" value="Genomic_DNA"/>
</dbReference>
<dbReference type="InterPro" id="IPR016047">
    <property type="entry name" value="M23ase_b-sheet_dom"/>
</dbReference>
<sequence>MFRALFLALLTCLALPAGADSKVQTEQQLEAARKEVLELKKMLEQLQREKSQVQQQLRQTETEAGALEKQIRDLRREAGDNQKQLDDLERQKKKIDESRREQQRLIGQQARSLYQSGGAEPLKLLLNQQDPATFSRTLTYYEYLNRARLEQLADYARTREQLGELERQRTVHSEALARQQQALGERQARLAEVRKERQQVLARLNRDSANRADRLQERQREQAELQQVLKTIEETLARQAREREAEAARQRQLAEQRRQAPADEAPWLSNTAVRYYGGPFGQAQGKLPWPVEGRLIARFGAPRGEDSRTTWDGVLIGASAGQPVRAVHGGKVVFAEWLRGAGLLLILDHGGGYLSLYGHNQALLKEAGDIVAAGDTIATVGSSGGQSVPALYFAIRQQGRPSDPAQWCRAQG</sequence>
<keyword evidence="7" id="KW-1185">Reference proteome</keyword>
<evidence type="ECO:0000313" key="7">
    <source>
        <dbReference type="Proteomes" id="UP000030980"/>
    </source>
</evidence>
<feature type="signal peptide" evidence="3">
    <location>
        <begin position="1"/>
        <end position="19"/>
    </location>
</feature>
<accession>A0A0B2D0Q0</accession>
<feature type="chain" id="PRO_5015034549" evidence="3">
    <location>
        <begin position="20"/>
        <end position="412"/>
    </location>
</feature>
<keyword evidence="3" id="KW-0732">Signal</keyword>
<dbReference type="Proteomes" id="UP000186079">
    <property type="component" value="Unassembled WGS sequence"/>
</dbReference>
<accession>A0A0B3BSC0</accession>
<evidence type="ECO:0000256" key="3">
    <source>
        <dbReference type="SAM" id="SignalP"/>
    </source>
</evidence>
<evidence type="ECO:0000313" key="8">
    <source>
        <dbReference type="Proteomes" id="UP000186079"/>
    </source>
</evidence>
<evidence type="ECO:0000259" key="4">
    <source>
        <dbReference type="Pfam" id="PF01551"/>
    </source>
</evidence>
<proteinExistence type="predicted"/>
<reference evidence="6 8" key="2">
    <citation type="submission" date="2017-01" db="EMBL/GenBank/DDBJ databases">
        <authorList>
            <person name="Mah S.A."/>
            <person name="Swanson W.J."/>
            <person name="Moy G.W."/>
            <person name="Vacquier V.D."/>
        </authorList>
    </citation>
    <scope>NUCLEOTIDE SEQUENCE [LARGE SCALE GENOMIC DNA]</scope>
    <source>
        <strain evidence="6 8">ATCC 29606</strain>
    </source>
</reference>
<dbReference type="Proteomes" id="UP000030980">
    <property type="component" value="Unassembled WGS sequence"/>
</dbReference>
<name>A0A0B3BSC0_9PSED</name>
<dbReference type="OrthoDB" id="9784703at2"/>
<dbReference type="SUPFAM" id="SSF51261">
    <property type="entry name" value="Duplicated hybrid motif"/>
    <property type="match status" value="1"/>
</dbReference>
<dbReference type="Gene3D" id="2.70.70.10">
    <property type="entry name" value="Glucose Permease (Domain IIA)"/>
    <property type="match status" value="1"/>
</dbReference>
<dbReference type="InterPro" id="IPR011055">
    <property type="entry name" value="Dup_hybrid_motif"/>
</dbReference>
<dbReference type="EMBL" id="JTAK01000009">
    <property type="protein sequence ID" value="KHO63554.1"/>
    <property type="molecule type" value="Genomic_DNA"/>
</dbReference>
<dbReference type="RefSeq" id="WP_039562542.1">
    <property type="nucleotide sequence ID" value="NZ_FMUP01000010.1"/>
</dbReference>
<keyword evidence="6" id="KW-0378">Hydrolase</keyword>
<reference evidence="5 7" key="1">
    <citation type="submission" date="2014-11" db="EMBL/GenBank/DDBJ databases">
        <title>Genome sequence of Pseudomonas tuomuerensis JCM 14085.</title>
        <authorList>
            <person name="Shin S.-K."/>
            <person name="Yi H."/>
        </authorList>
    </citation>
    <scope>NUCLEOTIDE SEQUENCE [LARGE SCALE GENOMIC DNA]</scope>
    <source>
        <strain evidence="5 7">JCM 14085</strain>
    </source>
</reference>
<dbReference type="STRING" id="706570.PT85_16510"/>
<dbReference type="CDD" id="cd12797">
    <property type="entry name" value="M23_peptidase"/>
    <property type="match status" value="1"/>
</dbReference>
<evidence type="ECO:0000313" key="5">
    <source>
        <dbReference type="EMBL" id="KHO63554.1"/>
    </source>
</evidence>
<keyword evidence="1" id="KW-0175">Coiled coil</keyword>
<dbReference type="PANTHER" id="PTHR21666">
    <property type="entry name" value="PEPTIDASE-RELATED"/>
    <property type="match status" value="1"/>
</dbReference>
<dbReference type="Pfam" id="PF01551">
    <property type="entry name" value="Peptidase_M23"/>
    <property type="match status" value="1"/>
</dbReference>
<dbReference type="PATRIC" id="fig|706570.3.peg.3128"/>
<evidence type="ECO:0000313" key="6">
    <source>
        <dbReference type="EMBL" id="SIR08402.1"/>
    </source>
</evidence>